<gene>
    <name evidence="1" type="ordered locus">AMIS_41090</name>
</gene>
<proteinExistence type="predicted"/>
<reference evidence="1 2" key="1">
    <citation type="submission" date="2012-02" db="EMBL/GenBank/DDBJ databases">
        <title>Complete genome sequence of Actinoplanes missouriensis 431 (= NBRC 102363).</title>
        <authorList>
            <person name="Ohnishi Y."/>
            <person name="Ishikawa J."/>
            <person name="Sekine M."/>
            <person name="Hosoyama A."/>
            <person name="Harada T."/>
            <person name="Narita H."/>
            <person name="Hata T."/>
            <person name="Konno Y."/>
            <person name="Tutikane K."/>
            <person name="Fujita N."/>
            <person name="Horinouchi S."/>
            <person name="Hayakawa M."/>
        </authorList>
    </citation>
    <scope>NUCLEOTIDE SEQUENCE [LARGE SCALE GENOMIC DNA]</scope>
    <source>
        <strain evidence="2">ATCC 14538 / DSM 43046 / CBS 188.64 / JCM 3121 / NBRC 102363 / NCIMB 12654 / NRRL B-3342 / UNCC 431</strain>
    </source>
</reference>
<evidence type="ECO:0000313" key="2">
    <source>
        <dbReference type="Proteomes" id="UP000007882"/>
    </source>
</evidence>
<sequence length="42" mass="4523">MIKGVLHAHGRIPSPAVRLPLLPAAEAAVHTAMRRLSTLRTL</sequence>
<dbReference type="PATRIC" id="fig|512565.3.peg.4092"/>
<protein>
    <submittedName>
        <fullName evidence="1">Putative truncated dihydrodipicolinate synthase</fullName>
    </submittedName>
</protein>
<organism evidence="1 2">
    <name type="scientific">Actinoplanes missouriensis (strain ATCC 14538 / DSM 43046 / CBS 188.64 / JCM 3121 / NBRC 102363 / NCIMB 12654 / NRRL B-3342 / UNCC 431)</name>
    <dbReference type="NCBI Taxonomy" id="512565"/>
    <lineage>
        <taxon>Bacteria</taxon>
        <taxon>Bacillati</taxon>
        <taxon>Actinomycetota</taxon>
        <taxon>Actinomycetes</taxon>
        <taxon>Micromonosporales</taxon>
        <taxon>Micromonosporaceae</taxon>
        <taxon>Actinoplanes</taxon>
    </lineage>
</organism>
<keyword evidence="2" id="KW-1185">Reference proteome</keyword>
<accession>I0H8J2</accession>
<evidence type="ECO:0000313" key="1">
    <source>
        <dbReference type="EMBL" id="BAL89329.1"/>
    </source>
</evidence>
<dbReference type="AlphaFoldDB" id="I0H8J2"/>
<dbReference type="KEGG" id="ams:AMIS_41090"/>
<dbReference type="STRING" id="512565.AMIS_41090"/>
<dbReference type="HOGENOM" id="CLU_3246053_0_0_11"/>
<dbReference type="EMBL" id="AP012319">
    <property type="protein sequence ID" value="BAL89329.1"/>
    <property type="molecule type" value="Genomic_DNA"/>
</dbReference>
<name>I0H8J2_ACTM4</name>
<dbReference type="Proteomes" id="UP000007882">
    <property type="component" value="Chromosome"/>
</dbReference>